<gene>
    <name evidence="1" type="ORF">Air01nite_53770</name>
</gene>
<keyword evidence="2" id="KW-1185">Reference proteome</keyword>
<comment type="caution">
    <text evidence="1">The sequence shown here is derived from an EMBL/GenBank/DDBJ whole genome shotgun (WGS) entry which is preliminary data.</text>
</comment>
<sequence>MNLPTMDPVRRALTEAELTAIIGRIDAADSTGDLLAAVISSVYDTLLADIGLTLKTLPDGHQLDPRQFQIPTSQWQAITGAVTDRAAAWGTGPELAMELISVLPSSYDDPAAPVPDTPRTDRRPDLLHLHVSRDAVDVIAAAARHVQALATHYGPASPEHLTASSSWLGGLSRLLSLGFGADTRVHHDGHLSLLVNTGSGFTFGLIFHGATRRCTAGDDCTATIADDGTAHALWSTAVLADHVHEPSFPLDAPRPGSWSFHS</sequence>
<accession>A0ABQ4C912</accession>
<name>A0ABQ4C912_9ACTN</name>
<evidence type="ECO:0000313" key="1">
    <source>
        <dbReference type="EMBL" id="GIF59282.1"/>
    </source>
</evidence>
<reference evidence="1 2" key="1">
    <citation type="submission" date="2021-01" db="EMBL/GenBank/DDBJ databases">
        <title>Whole genome shotgun sequence of Asanoa iriomotensis NBRC 100142.</title>
        <authorList>
            <person name="Komaki H."/>
            <person name="Tamura T."/>
        </authorList>
    </citation>
    <scope>NUCLEOTIDE SEQUENCE [LARGE SCALE GENOMIC DNA]</scope>
    <source>
        <strain evidence="1 2">NBRC 100142</strain>
    </source>
</reference>
<protein>
    <submittedName>
        <fullName evidence="1">Uncharacterized protein</fullName>
    </submittedName>
</protein>
<dbReference type="EMBL" id="BONC01000044">
    <property type="protein sequence ID" value="GIF59282.1"/>
    <property type="molecule type" value="Genomic_DNA"/>
</dbReference>
<evidence type="ECO:0000313" key="2">
    <source>
        <dbReference type="Proteomes" id="UP000624325"/>
    </source>
</evidence>
<proteinExistence type="predicted"/>
<dbReference type="Proteomes" id="UP000624325">
    <property type="component" value="Unassembled WGS sequence"/>
</dbReference>
<organism evidence="1 2">
    <name type="scientific">Asanoa iriomotensis</name>
    <dbReference type="NCBI Taxonomy" id="234613"/>
    <lineage>
        <taxon>Bacteria</taxon>
        <taxon>Bacillati</taxon>
        <taxon>Actinomycetota</taxon>
        <taxon>Actinomycetes</taxon>
        <taxon>Micromonosporales</taxon>
        <taxon>Micromonosporaceae</taxon>
        <taxon>Asanoa</taxon>
    </lineage>
</organism>